<organism evidence="1">
    <name type="scientific">Pongo abelii</name>
    <name type="common">Sumatran orangutan</name>
    <name type="synonym">Pongo pygmaeus abelii</name>
    <dbReference type="NCBI Taxonomy" id="9601"/>
    <lineage>
        <taxon>Eukaryota</taxon>
        <taxon>Metazoa</taxon>
        <taxon>Chordata</taxon>
        <taxon>Craniata</taxon>
        <taxon>Vertebrata</taxon>
        <taxon>Euteleostomi</taxon>
        <taxon>Mammalia</taxon>
        <taxon>Eutheria</taxon>
        <taxon>Euarchontoglires</taxon>
        <taxon>Primates</taxon>
        <taxon>Haplorrhini</taxon>
        <taxon>Catarrhini</taxon>
        <taxon>Hominidae</taxon>
        <taxon>Pongo</taxon>
    </lineage>
</organism>
<dbReference type="AlphaFoldDB" id="A0A2J8WZ69"/>
<sequence length="107" mass="12296">MWEDRFGGCGNCPAPEVSAAKMPLFLLCPGTSFPWGNELLPSNLTSLHWRRMDITEIPDMETKMHCLNQRTWLLNKEGYPPPIACPGRRQINPRIKSIREKQTVLNF</sequence>
<proteinExistence type="predicted"/>
<name>A0A2J8WZ69_PONAB</name>
<comment type="caution">
    <text evidence="1">The sequence shown here is derived from an EMBL/GenBank/DDBJ whole genome shotgun (WGS) entry which is preliminary data.</text>
</comment>
<accession>A0A2J8WZ69</accession>
<dbReference type="EMBL" id="NDHI03003375">
    <property type="protein sequence ID" value="PNJ75066.1"/>
    <property type="molecule type" value="Genomic_DNA"/>
</dbReference>
<gene>
    <name evidence="1" type="ORF">CR201_G0006611</name>
</gene>
<evidence type="ECO:0000313" key="1">
    <source>
        <dbReference type="EMBL" id="PNJ75066.1"/>
    </source>
</evidence>
<protein>
    <submittedName>
        <fullName evidence="1">Uncharacterized protein</fullName>
    </submittedName>
</protein>
<reference evidence="1" key="1">
    <citation type="submission" date="2017-12" db="EMBL/GenBank/DDBJ databases">
        <title>High-resolution comparative analysis of great ape genomes.</title>
        <authorList>
            <person name="Pollen A."/>
            <person name="Hastie A."/>
            <person name="Hormozdiari F."/>
            <person name="Dougherty M."/>
            <person name="Liu R."/>
            <person name="Chaisson M."/>
            <person name="Hoppe E."/>
            <person name="Hill C."/>
            <person name="Pang A."/>
            <person name="Hillier L."/>
            <person name="Baker C."/>
            <person name="Armstrong J."/>
            <person name="Shendure J."/>
            <person name="Paten B."/>
            <person name="Wilson R."/>
            <person name="Chao H."/>
            <person name="Schneider V."/>
            <person name="Ventura M."/>
            <person name="Kronenberg Z."/>
            <person name="Murali S."/>
            <person name="Gordon D."/>
            <person name="Cantsilieris S."/>
            <person name="Munson K."/>
            <person name="Nelson B."/>
            <person name="Raja A."/>
            <person name="Underwood J."/>
            <person name="Diekhans M."/>
            <person name="Fiddes I."/>
            <person name="Haussler D."/>
            <person name="Eichler E."/>
        </authorList>
    </citation>
    <scope>NUCLEOTIDE SEQUENCE [LARGE SCALE GENOMIC DNA]</scope>
    <source>
        <strain evidence="1">Susie</strain>
    </source>
</reference>